<evidence type="ECO:0000256" key="9">
    <source>
        <dbReference type="ARBA" id="ARBA00023049"/>
    </source>
</evidence>
<evidence type="ECO:0000256" key="10">
    <source>
        <dbReference type="SAM" id="SignalP"/>
    </source>
</evidence>
<dbReference type="InterPro" id="IPR000787">
    <property type="entry name" value="Peptidase_M29"/>
</dbReference>
<feature type="signal peptide" evidence="10">
    <location>
        <begin position="1"/>
        <end position="18"/>
    </location>
</feature>
<dbReference type="EMBL" id="JAENRR010000052">
    <property type="protein sequence ID" value="MBK3519079.1"/>
    <property type="molecule type" value="Genomic_DNA"/>
</dbReference>
<keyword evidence="8" id="KW-0378">Hydrolase</keyword>
<keyword evidence="9" id="KW-0482">Metalloprotease</keyword>
<evidence type="ECO:0000256" key="6">
    <source>
        <dbReference type="ARBA" id="ARBA00022670"/>
    </source>
</evidence>
<keyword evidence="10" id="KW-0732">Signal</keyword>
<evidence type="ECO:0000313" key="12">
    <source>
        <dbReference type="Proteomes" id="UP000605676"/>
    </source>
</evidence>
<dbReference type="PANTHER" id="PTHR34448">
    <property type="entry name" value="AMINOPEPTIDASE"/>
    <property type="match status" value="1"/>
</dbReference>
<dbReference type="Pfam" id="PF02073">
    <property type="entry name" value="Peptidase_M29"/>
    <property type="match status" value="1"/>
</dbReference>
<evidence type="ECO:0000256" key="4">
    <source>
        <dbReference type="ARBA" id="ARBA00008236"/>
    </source>
</evidence>
<feature type="chain" id="PRO_5046274123" evidence="10">
    <location>
        <begin position="19"/>
        <end position="394"/>
    </location>
</feature>
<reference evidence="11 12" key="1">
    <citation type="submission" date="2021-01" db="EMBL/GenBank/DDBJ databases">
        <title>Carboxyliciviraga sp.nov., isolated from coastal sediments.</title>
        <authorList>
            <person name="Lu D."/>
            <person name="Zhang T."/>
        </authorList>
    </citation>
    <scope>NUCLEOTIDE SEQUENCE [LARGE SCALE GENOMIC DNA]</scope>
    <source>
        <strain evidence="11 12">N1Y132</strain>
    </source>
</reference>
<dbReference type="InterPro" id="IPR052170">
    <property type="entry name" value="M29_Exopeptidase"/>
</dbReference>
<comment type="cofactor">
    <cofactor evidence="1">
        <name>Co(2+)</name>
        <dbReference type="ChEBI" id="CHEBI:48828"/>
    </cofactor>
</comment>
<protein>
    <submittedName>
        <fullName evidence="11">Aminopeptidase</fullName>
    </submittedName>
</protein>
<evidence type="ECO:0000256" key="2">
    <source>
        <dbReference type="ARBA" id="ARBA00001946"/>
    </source>
</evidence>
<keyword evidence="6" id="KW-0645">Protease</keyword>
<evidence type="ECO:0000256" key="3">
    <source>
        <dbReference type="ARBA" id="ARBA00001947"/>
    </source>
</evidence>
<dbReference type="Proteomes" id="UP000605676">
    <property type="component" value="Unassembled WGS sequence"/>
</dbReference>
<dbReference type="SUPFAM" id="SSF144052">
    <property type="entry name" value="Thermophilic metalloprotease-like"/>
    <property type="match status" value="1"/>
</dbReference>
<gene>
    <name evidence="11" type="ORF">JIV24_17155</name>
</gene>
<dbReference type="InterPro" id="IPR035097">
    <property type="entry name" value="M29_N-terminal"/>
</dbReference>
<evidence type="ECO:0000256" key="7">
    <source>
        <dbReference type="ARBA" id="ARBA00022723"/>
    </source>
</evidence>
<evidence type="ECO:0000256" key="5">
    <source>
        <dbReference type="ARBA" id="ARBA00022438"/>
    </source>
</evidence>
<evidence type="ECO:0000256" key="1">
    <source>
        <dbReference type="ARBA" id="ARBA00001941"/>
    </source>
</evidence>
<name>A0ABS1HPL3_9BACT</name>
<dbReference type="RefSeq" id="WP_200466300.1">
    <property type="nucleotide sequence ID" value="NZ_JAENRR010000052.1"/>
</dbReference>
<comment type="similarity">
    <text evidence="4">Belongs to the peptidase M29 family.</text>
</comment>
<sequence length="394" mass="42949">MKKLFVLAIACLSFVLTAQEKPDYQSIANKVVNQSLDVKPGELVVVSGTPAELELIEALLVEVSKAGGHCSVELNLPKANHKAIMETPVKYLAMVNPYPLFQARVVDCYISTGSVQEPALFTDVPEEKLKAMRMRNIALRDAFNRAKYRSVSIGQTGGIPSQSYAELVGMNHSDMLNNFWNAIDTDYEMMRIDSDVLKTYLKAGSIVTVSSKEGTSLSFNLAGTDIRTNCGDCTKLNNDGGPTAAWLPAGEVYACVDPQSANGLLVIPHYTYNGEILTDLKMTFENGVLTDLSGNGNLDRIKEALDSNPKDKNCLSIVDIGINRDRKYTEGTQYASWEMAGMLTFFIGDNSWAGGSVSSQYSMGVHAPLHSMEIGNTELISEGEILLLDDMATK</sequence>
<evidence type="ECO:0000256" key="8">
    <source>
        <dbReference type="ARBA" id="ARBA00022801"/>
    </source>
</evidence>
<dbReference type="GO" id="GO:0004177">
    <property type="term" value="F:aminopeptidase activity"/>
    <property type="evidence" value="ECO:0007669"/>
    <property type="project" value="UniProtKB-KW"/>
</dbReference>
<keyword evidence="12" id="KW-1185">Reference proteome</keyword>
<comment type="cofactor">
    <cofactor evidence="3">
        <name>Zn(2+)</name>
        <dbReference type="ChEBI" id="CHEBI:29105"/>
    </cofactor>
</comment>
<comment type="caution">
    <text evidence="11">The sequence shown here is derived from an EMBL/GenBank/DDBJ whole genome shotgun (WGS) entry which is preliminary data.</text>
</comment>
<proteinExistence type="inferred from homology"/>
<accession>A0ABS1HPL3</accession>
<keyword evidence="7" id="KW-0479">Metal-binding</keyword>
<keyword evidence="5 11" id="KW-0031">Aminopeptidase</keyword>
<comment type="cofactor">
    <cofactor evidence="2">
        <name>Mg(2+)</name>
        <dbReference type="ChEBI" id="CHEBI:18420"/>
    </cofactor>
</comment>
<dbReference type="PANTHER" id="PTHR34448:SF1">
    <property type="entry name" value="BLL6088 PROTEIN"/>
    <property type="match status" value="1"/>
</dbReference>
<evidence type="ECO:0000313" key="11">
    <source>
        <dbReference type="EMBL" id="MBK3519079.1"/>
    </source>
</evidence>
<dbReference type="Gene3D" id="3.40.1830.10">
    <property type="entry name" value="Thermophilic metalloprotease (M29)"/>
    <property type="match status" value="1"/>
</dbReference>
<organism evidence="11 12">
    <name type="scientific">Carboxylicivirga marina</name>
    <dbReference type="NCBI Taxonomy" id="2800988"/>
    <lineage>
        <taxon>Bacteria</taxon>
        <taxon>Pseudomonadati</taxon>
        <taxon>Bacteroidota</taxon>
        <taxon>Bacteroidia</taxon>
        <taxon>Marinilabiliales</taxon>
        <taxon>Marinilabiliaceae</taxon>
        <taxon>Carboxylicivirga</taxon>
    </lineage>
</organism>